<accession>A0A2C9WLJ3</accession>
<gene>
    <name evidence="1" type="ORF">MANES_01G094000</name>
</gene>
<name>A0A2C9WLJ3_MANES</name>
<reference evidence="1" key="1">
    <citation type="submission" date="2016-02" db="EMBL/GenBank/DDBJ databases">
        <title>WGS assembly of Manihot esculenta.</title>
        <authorList>
            <person name="Bredeson J.V."/>
            <person name="Prochnik S.E."/>
            <person name="Lyons J.B."/>
            <person name="Schmutz J."/>
            <person name="Grimwood J."/>
            <person name="Vrebalov J."/>
            <person name="Bart R.S."/>
            <person name="Amuge T."/>
            <person name="Ferguson M.E."/>
            <person name="Green R."/>
            <person name="Putnam N."/>
            <person name="Stites J."/>
            <person name="Rounsley S."/>
            <person name="Rokhsar D.S."/>
        </authorList>
    </citation>
    <scope>NUCLEOTIDE SEQUENCE [LARGE SCALE GENOMIC DNA]</scope>
    <source>
        <tissue evidence="1">Leaf</tissue>
    </source>
</reference>
<dbReference type="EMBL" id="CM004387">
    <property type="protein sequence ID" value="OAY60200.1"/>
    <property type="molecule type" value="Genomic_DNA"/>
</dbReference>
<protein>
    <submittedName>
        <fullName evidence="1">Uncharacterized protein</fullName>
    </submittedName>
</protein>
<proteinExistence type="predicted"/>
<organism evidence="1">
    <name type="scientific">Manihot esculenta</name>
    <name type="common">Cassava</name>
    <name type="synonym">Jatropha manihot</name>
    <dbReference type="NCBI Taxonomy" id="3983"/>
    <lineage>
        <taxon>Eukaryota</taxon>
        <taxon>Viridiplantae</taxon>
        <taxon>Streptophyta</taxon>
        <taxon>Embryophyta</taxon>
        <taxon>Tracheophyta</taxon>
        <taxon>Spermatophyta</taxon>
        <taxon>Magnoliopsida</taxon>
        <taxon>eudicotyledons</taxon>
        <taxon>Gunneridae</taxon>
        <taxon>Pentapetalae</taxon>
        <taxon>rosids</taxon>
        <taxon>fabids</taxon>
        <taxon>Malpighiales</taxon>
        <taxon>Euphorbiaceae</taxon>
        <taxon>Crotonoideae</taxon>
        <taxon>Manihoteae</taxon>
        <taxon>Manihot</taxon>
    </lineage>
</organism>
<dbReference type="AlphaFoldDB" id="A0A2C9WLJ3"/>
<sequence length="52" mass="5770">MNGCVLCLLQSISRITKSLPFGSGRLILQDKEYRRALSASFFQPKHFCGHGG</sequence>
<evidence type="ECO:0000313" key="1">
    <source>
        <dbReference type="EMBL" id="OAY60200.1"/>
    </source>
</evidence>